<accession>A0A839ITH4</accession>
<keyword evidence="14" id="KW-1185">Reference proteome</keyword>
<dbReference type="GO" id="GO:0005886">
    <property type="term" value="C:plasma membrane"/>
    <property type="evidence" value="ECO:0007669"/>
    <property type="project" value="UniProtKB-SubCell"/>
</dbReference>
<feature type="domain" description="HAMP" evidence="12">
    <location>
        <begin position="201"/>
        <end position="254"/>
    </location>
</feature>
<evidence type="ECO:0000256" key="5">
    <source>
        <dbReference type="ARBA" id="ARBA00023136"/>
    </source>
</evidence>
<dbReference type="GO" id="GO:0007165">
    <property type="term" value="P:signal transduction"/>
    <property type="evidence" value="ECO:0007669"/>
    <property type="project" value="UniProtKB-KW"/>
</dbReference>
<comment type="caution">
    <text evidence="13">The sequence shown here is derived from an EMBL/GenBank/DDBJ whole genome shotgun (WGS) entry which is preliminary data.</text>
</comment>
<evidence type="ECO:0000256" key="3">
    <source>
        <dbReference type="ARBA" id="ARBA00022692"/>
    </source>
</evidence>
<keyword evidence="2" id="KW-0997">Cell inner membrane</keyword>
<dbReference type="InterPro" id="IPR004089">
    <property type="entry name" value="MCPsignal_dom"/>
</dbReference>
<dbReference type="AlphaFoldDB" id="A0A839ITH4"/>
<dbReference type="InterPro" id="IPR003660">
    <property type="entry name" value="HAMP_dom"/>
</dbReference>
<sequence length="533" mass="58427">MLNTITSLIDNLLRACGAKSLNSQFLLSYALIFTLAAASGVALYLSMSINPQTINIAGRQRMLSQRIAKEAFLVAAEIEQKAALQKTITLFERSHQDIVKGNPAEGMNPISDNAILTQMDKVYDLWQEYKSTLIQYTDAPDKTLMERIHQQSPVVLQEMNKAVIMMTQAANSTAQTQLTVAFICVLGIVFLVIMGRAFGQRQLMDNITRLQKRLALVGQGDFTHQFNITHTDNEIGRMFSSYNDMIQQVSNLVKNAHQASERTSRHSTKVVKATLDAERGVGQQYSDIDQVATAMNEMSATVHEVAQNASQAADAARTADAEAQTGMKVVNSAAEQIRQMSQQLSSTSQVLNRLEQESEEIGKVLEVITGIAEQTNLLALNAAIEAARAGEQGRGFAVVADEVRTLAQRTQQSTEEIRQIIERLQTESRNAVNSMHQSSELAQSSVNRAQAATEALEHIAGAIDTINSMNAMIATAAEQQSQVADEIDQRIVSISGVAEQTRQDTQDVVSATSKIEQETTELSQMLSRFKTSA</sequence>
<evidence type="ECO:0000313" key="13">
    <source>
        <dbReference type="EMBL" id="MBB1487436.1"/>
    </source>
</evidence>
<dbReference type="InterPro" id="IPR004090">
    <property type="entry name" value="Chemotax_Me-accpt_rcpt"/>
</dbReference>
<keyword evidence="3 9" id="KW-0812">Transmembrane</keyword>
<evidence type="ECO:0000256" key="1">
    <source>
        <dbReference type="ARBA" id="ARBA00004429"/>
    </source>
</evidence>
<keyword evidence="4 9" id="KW-1133">Transmembrane helix</keyword>
<dbReference type="SMART" id="SM00304">
    <property type="entry name" value="HAMP"/>
    <property type="match status" value="1"/>
</dbReference>
<feature type="domain" description="Methyl-accepting transducer" evidence="10">
    <location>
        <begin position="259"/>
        <end position="495"/>
    </location>
</feature>
<dbReference type="RefSeq" id="WP_182809217.1">
    <property type="nucleotide sequence ID" value="NZ_JACJFM010000015.1"/>
</dbReference>
<dbReference type="PANTHER" id="PTHR32089">
    <property type="entry name" value="METHYL-ACCEPTING CHEMOTAXIS PROTEIN MCPB"/>
    <property type="match status" value="1"/>
</dbReference>
<evidence type="ECO:0000313" key="14">
    <source>
        <dbReference type="Proteomes" id="UP000565262"/>
    </source>
</evidence>
<gene>
    <name evidence="13" type="ORF">H4O21_12540</name>
</gene>
<dbReference type="EMBL" id="JACJFM010000015">
    <property type="protein sequence ID" value="MBB1487436.1"/>
    <property type="molecule type" value="Genomic_DNA"/>
</dbReference>
<comment type="subcellular location">
    <subcellularLocation>
        <location evidence="1">Cell inner membrane</location>
        <topology evidence="1">Multi-pass membrane protein</topology>
    </subcellularLocation>
</comment>
<evidence type="ECO:0000259" key="12">
    <source>
        <dbReference type="PROSITE" id="PS50885"/>
    </source>
</evidence>
<dbReference type="Gene3D" id="1.10.287.950">
    <property type="entry name" value="Methyl-accepting chemotaxis protein"/>
    <property type="match status" value="1"/>
</dbReference>
<keyword evidence="2" id="KW-1003">Cell membrane</keyword>
<dbReference type="Proteomes" id="UP000565262">
    <property type="component" value="Unassembled WGS sequence"/>
</dbReference>
<feature type="domain" description="T-SNARE coiled-coil homology" evidence="11">
    <location>
        <begin position="446"/>
        <end position="508"/>
    </location>
</feature>
<dbReference type="Pfam" id="PF00015">
    <property type="entry name" value="MCPsignal"/>
    <property type="match status" value="1"/>
</dbReference>
<dbReference type="PANTHER" id="PTHR32089:SF119">
    <property type="entry name" value="METHYL-ACCEPTING CHEMOTAXIS PROTEIN CTPL"/>
    <property type="match status" value="1"/>
</dbReference>
<keyword evidence="6 8" id="KW-0807">Transducer</keyword>
<reference evidence="13 14" key="1">
    <citation type="submission" date="2020-08" db="EMBL/GenBank/DDBJ databases">
        <title>Oceanospirillum sp. nov. isolated from marine sediment.</title>
        <authorList>
            <person name="Ji X."/>
        </authorList>
    </citation>
    <scope>NUCLEOTIDE SEQUENCE [LARGE SCALE GENOMIC DNA]</scope>
    <source>
        <strain evidence="13 14">D5</strain>
    </source>
</reference>
<dbReference type="GO" id="GO:0006935">
    <property type="term" value="P:chemotaxis"/>
    <property type="evidence" value="ECO:0007669"/>
    <property type="project" value="InterPro"/>
</dbReference>
<evidence type="ECO:0000256" key="4">
    <source>
        <dbReference type="ARBA" id="ARBA00022989"/>
    </source>
</evidence>
<dbReference type="SUPFAM" id="SSF58104">
    <property type="entry name" value="Methyl-accepting chemotaxis protein (MCP) signaling domain"/>
    <property type="match status" value="1"/>
</dbReference>
<evidence type="ECO:0000259" key="11">
    <source>
        <dbReference type="PROSITE" id="PS50192"/>
    </source>
</evidence>
<dbReference type="PROSITE" id="PS50885">
    <property type="entry name" value="HAMP"/>
    <property type="match status" value="1"/>
</dbReference>
<dbReference type="GO" id="GO:0004888">
    <property type="term" value="F:transmembrane signaling receptor activity"/>
    <property type="evidence" value="ECO:0007669"/>
    <property type="project" value="InterPro"/>
</dbReference>
<dbReference type="Pfam" id="PF13675">
    <property type="entry name" value="PilJ"/>
    <property type="match status" value="1"/>
</dbReference>
<dbReference type="SMART" id="SM00283">
    <property type="entry name" value="MA"/>
    <property type="match status" value="1"/>
</dbReference>
<dbReference type="PROSITE" id="PS50192">
    <property type="entry name" value="T_SNARE"/>
    <property type="match status" value="1"/>
</dbReference>
<feature type="transmembrane region" description="Helical" evidence="9">
    <location>
        <begin position="26"/>
        <end position="45"/>
    </location>
</feature>
<keyword evidence="5 9" id="KW-0472">Membrane</keyword>
<protein>
    <submittedName>
        <fullName evidence="13">Type IV pili methyl-accepting chemotaxis transducer N-terminal domain-containing protein</fullName>
    </submittedName>
</protein>
<dbReference type="InterPro" id="IPR029095">
    <property type="entry name" value="NarX-like_N"/>
</dbReference>
<dbReference type="PROSITE" id="PS50111">
    <property type="entry name" value="CHEMOTAXIS_TRANSDUC_2"/>
    <property type="match status" value="1"/>
</dbReference>
<dbReference type="InterPro" id="IPR000727">
    <property type="entry name" value="T_SNARE_dom"/>
</dbReference>
<dbReference type="PRINTS" id="PR00260">
    <property type="entry name" value="CHEMTRNSDUCR"/>
</dbReference>
<dbReference type="Pfam" id="PF00672">
    <property type="entry name" value="HAMP"/>
    <property type="match status" value="1"/>
</dbReference>
<name>A0A839ITH4_9GAMM</name>
<feature type="transmembrane region" description="Helical" evidence="9">
    <location>
        <begin position="178"/>
        <end position="199"/>
    </location>
</feature>
<evidence type="ECO:0000256" key="6">
    <source>
        <dbReference type="ARBA" id="ARBA00023224"/>
    </source>
</evidence>
<proteinExistence type="inferred from homology"/>
<evidence type="ECO:0000259" key="10">
    <source>
        <dbReference type="PROSITE" id="PS50111"/>
    </source>
</evidence>
<dbReference type="CDD" id="cd11386">
    <property type="entry name" value="MCP_signal"/>
    <property type="match status" value="1"/>
</dbReference>
<dbReference type="FunFam" id="1.10.287.950:FF:000001">
    <property type="entry name" value="Methyl-accepting chemotaxis sensory transducer"/>
    <property type="match status" value="1"/>
</dbReference>
<evidence type="ECO:0000256" key="8">
    <source>
        <dbReference type="PROSITE-ProRule" id="PRU00284"/>
    </source>
</evidence>
<evidence type="ECO:0000256" key="2">
    <source>
        <dbReference type="ARBA" id="ARBA00022519"/>
    </source>
</evidence>
<evidence type="ECO:0000256" key="9">
    <source>
        <dbReference type="SAM" id="Phobius"/>
    </source>
</evidence>
<organism evidence="13 14">
    <name type="scientific">Oceanospirillum sediminis</name>
    <dbReference type="NCBI Taxonomy" id="2760088"/>
    <lineage>
        <taxon>Bacteria</taxon>
        <taxon>Pseudomonadati</taxon>
        <taxon>Pseudomonadota</taxon>
        <taxon>Gammaproteobacteria</taxon>
        <taxon>Oceanospirillales</taxon>
        <taxon>Oceanospirillaceae</taxon>
        <taxon>Oceanospirillum</taxon>
    </lineage>
</organism>
<comment type="similarity">
    <text evidence="7">Belongs to the methyl-accepting chemotaxis (MCP) protein family.</text>
</comment>
<evidence type="ECO:0000256" key="7">
    <source>
        <dbReference type="ARBA" id="ARBA00029447"/>
    </source>
</evidence>